<evidence type="ECO:0000256" key="2">
    <source>
        <dbReference type="SAM" id="MobiDB-lite"/>
    </source>
</evidence>
<dbReference type="Gene3D" id="3.40.50.2300">
    <property type="match status" value="1"/>
</dbReference>
<dbReference type="InterPro" id="IPR011006">
    <property type="entry name" value="CheY-like_superfamily"/>
</dbReference>
<comment type="caution">
    <text evidence="4">The sequence shown here is derived from an EMBL/GenBank/DDBJ whole genome shotgun (WGS) entry which is preliminary data.</text>
</comment>
<dbReference type="SUPFAM" id="SSF52172">
    <property type="entry name" value="CheY-like"/>
    <property type="match status" value="1"/>
</dbReference>
<feature type="domain" description="Response regulatory" evidence="3">
    <location>
        <begin position="23"/>
        <end position="148"/>
    </location>
</feature>
<name>A0ABV6CS34_9SPHN</name>
<protein>
    <submittedName>
        <fullName evidence="4">Response regulator</fullName>
    </submittedName>
</protein>
<accession>A0ABV6CS34</accession>
<proteinExistence type="predicted"/>
<dbReference type="CDD" id="cd17557">
    <property type="entry name" value="REC_Rcp-like"/>
    <property type="match status" value="1"/>
</dbReference>
<organism evidence="4 5">
    <name type="scientific">Novosphingobium soli</name>
    <dbReference type="NCBI Taxonomy" id="574956"/>
    <lineage>
        <taxon>Bacteria</taxon>
        <taxon>Pseudomonadati</taxon>
        <taxon>Pseudomonadota</taxon>
        <taxon>Alphaproteobacteria</taxon>
        <taxon>Sphingomonadales</taxon>
        <taxon>Sphingomonadaceae</taxon>
        <taxon>Novosphingobium</taxon>
    </lineage>
</organism>
<dbReference type="PANTHER" id="PTHR44520">
    <property type="entry name" value="RESPONSE REGULATOR RCP1-RELATED"/>
    <property type="match status" value="1"/>
</dbReference>
<keyword evidence="1" id="KW-0597">Phosphoprotein</keyword>
<feature type="modified residue" description="4-aspartylphosphate" evidence="1">
    <location>
        <position position="81"/>
    </location>
</feature>
<gene>
    <name evidence="4" type="ORF">ACFFJC_00680</name>
</gene>
<sequence>MTELARSRSRSREPRAPGAAGTTVLLVDDDDVATEGVMRSFRKRSVPCRTVTAGDGAEALQILRGEHADKHIDTPVIVLLDLNMPGMDGFRFLDVLRADPRLRRTVVFVLSTSAREQDRCRAYDGHVAGYMVKSAVGPQFARLADFIGKYACTQELP</sequence>
<dbReference type="PANTHER" id="PTHR44520:SF2">
    <property type="entry name" value="RESPONSE REGULATOR RCP1"/>
    <property type="match status" value="1"/>
</dbReference>
<evidence type="ECO:0000313" key="5">
    <source>
        <dbReference type="Proteomes" id="UP001589798"/>
    </source>
</evidence>
<evidence type="ECO:0000256" key="1">
    <source>
        <dbReference type="PROSITE-ProRule" id="PRU00169"/>
    </source>
</evidence>
<reference evidence="4 5" key="1">
    <citation type="submission" date="2024-09" db="EMBL/GenBank/DDBJ databases">
        <authorList>
            <person name="Sun Q."/>
            <person name="Mori K."/>
        </authorList>
    </citation>
    <scope>NUCLEOTIDE SEQUENCE [LARGE SCALE GENOMIC DNA]</scope>
    <source>
        <strain evidence="4 5">CCM 7706</strain>
    </source>
</reference>
<dbReference type="InterPro" id="IPR001789">
    <property type="entry name" value="Sig_transdc_resp-reg_receiver"/>
</dbReference>
<evidence type="ECO:0000259" key="3">
    <source>
        <dbReference type="PROSITE" id="PS50110"/>
    </source>
</evidence>
<dbReference type="PROSITE" id="PS50110">
    <property type="entry name" value="RESPONSE_REGULATORY"/>
    <property type="match status" value="1"/>
</dbReference>
<dbReference type="RefSeq" id="WP_379485649.1">
    <property type="nucleotide sequence ID" value="NZ_JBHLWK010000001.1"/>
</dbReference>
<dbReference type="EMBL" id="JBHLWK010000001">
    <property type="protein sequence ID" value="MFC0202781.1"/>
    <property type="molecule type" value="Genomic_DNA"/>
</dbReference>
<feature type="region of interest" description="Disordered" evidence="2">
    <location>
        <begin position="1"/>
        <end position="20"/>
    </location>
</feature>
<dbReference type="Pfam" id="PF00072">
    <property type="entry name" value="Response_reg"/>
    <property type="match status" value="1"/>
</dbReference>
<dbReference type="InterPro" id="IPR052893">
    <property type="entry name" value="TCS_response_regulator"/>
</dbReference>
<dbReference type="SMART" id="SM00448">
    <property type="entry name" value="REC"/>
    <property type="match status" value="1"/>
</dbReference>
<evidence type="ECO:0000313" key="4">
    <source>
        <dbReference type="EMBL" id="MFC0202781.1"/>
    </source>
</evidence>
<keyword evidence="5" id="KW-1185">Reference proteome</keyword>
<dbReference type="Proteomes" id="UP001589798">
    <property type="component" value="Unassembled WGS sequence"/>
</dbReference>